<comment type="subunit">
    <text evidence="11">Interacts with BRI3BP. Interacts with MGAT1 and IFITM3.</text>
</comment>
<dbReference type="GO" id="GO:0005765">
    <property type="term" value="C:lysosomal membrane"/>
    <property type="evidence" value="ECO:0007669"/>
    <property type="project" value="UniProtKB-SubCell"/>
</dbReference>
<keyword evidence="8" id="KW-0458">Lysosome</keyword>
<name>A0A8K0K8S9_LADFU</name>
<evidence type="ECO:0000256" key="13">
    <source>
        <dbReference type="SAM" id="SignalP"/>
    </source>
</evidence>
<feature type="signal peptide" evidence="13">
    <location>
        <begin position="1"/>
        <end position="15"/>
    </location>
</feature>
<feature type="chain" id="PRO_5035472347" description="Membrane protein BRI3" evidence="13">
    <location>
        <begin position="16"/>
        <end position="92"/>
    </location>
</feature>
<evidence type="ECO:0000256" key="7">
    <source>
        <dbReference type="ARBA" id="ARBA00023136"/>
    </source>
</evidence>
<evidence type="ECO:0000256" key="2">
    <source>
        <dbReference type="ARBA" id="ARBA00004556"/>
    </source>
</evidence>
<keyword evidence="15" id="KW-1185">Reference proteome</keyword>
<dbReference type="EMBL" id="KZ308425">
    <property type="protein sequence ID" value="KAG8229305.1"/>
    <property type="molecule type" value="Genomic_DNA"/>
</dbReference>
<dbReference type="PANTHER" id="PTHR13551">
    <property type="entry name" value="BRAIN PROTEIN I3"/>
    <property type="match status" value="1"/>
</dbReference>
<dbReference type="OrthoDB" id="2564984at2759"/>
<proteinExistence type="inferred from homology"/>
<dbReference type="PANTHER" id="PTHR13551:SF1">
    <property type="entry name" value="MEMBRANE PROTEIN BRI3"/>
    <property type="match status" value="1"/>
</dbReference>
<evidence type="ECO:0000256" key="5">
    <source>
        <dbReference type="ARBA" id="ARBA00022692"/>
    </source>
</evidence>
<evidence type="ECO:0000256" key="10">
    <source>
        <dbReference type="ARBA" id="ARBA00035449"/>
    </source>
</evidence>
<evidence type="ECO:0000313" key="14">
    <source>
        <dbReference type="EMBL" id="KAG8229305.1"/>
    </source>
</evidence>
<evidence type="ECO:0000256" key="3">
    <source>
        <dbReference type="ARBA" id="ARBA00008090"/>
    </source>
</evidence>
<dbReference type="AlphaFoldDB" id="A0A8K0K8S9"/>
<organism evidence="14 15">
    <name type="scientific">Ladona fulva</name>
    <name type="common">Scarce chaser dragonfly</name>
    <name type="synonym">Libellula fulva</name>
    <dbReference type="NCBI Taxonomy" id="123851"/>
    <lineage>
        <taxon>Eukaryota</taxon>
        <taxon>Metazoa</taxon>
        <taxon>Ecdysozoa</taxon>
        <taxon>Arthropoda</taxon>
        <taxon>Hexapoda</taxon>
        <taxon>Insecta</taxon>
        <taxon>Pterygota</taxon>
        <taxon>Palaeoptera</taxon>
        <taxon>Odonata</taxon>
        <taxon>Epiprocta</taxon>
        <taxon>Anisoptera</taxon>
        <taxon>Libelluloidea</taxon>
        <taxon>Libellulidae</taxon>
        <taxon>Ladona</taxon>
    </lineage>
</organism>
<accession>A0A8K0K8S9</accession>
<protein>
    <recommendedName>
        <fullName evidence="9">Membrane protein BRI3</fullName>
    </recommendedName>
    <alternativeName>
        <fullName evidence="10">Brain protein I3</fullName>
    </alternativeName>
</protein>
<evidence type="ECO:0000256" key="12">
    <source>
        <dbReference type="SAM" id="Phobius"/>
    </source>
</evidence>
<comment type="subcellular location">
    <subcellularLocation>
        <location evidence="2">Cytoplasm</location>
        <location evidence="2">Perinuclear region</location>
    </subcellularLocation>
    <subcellularLocation>
        <location evidence="1">Lysosome membrane</location>
        <topology evidence="1">Multi-pass membrane protein</topology>
    </subcellularLocation>
</comment>
<dbReference type="GO" id="GO:0048471">
    <property type="term" value="C:perinuclear region of cytoplasm"/>
    <property type="evidence" value="ECO:0007669"/>
    <property type="project" value="UniProtKB-SubCell"/>
</dbReference>
<dbReference type="InterPro" id="IPR019317">
    <property type="entry name" value="BRI3"/>
</dbReference>
<dbReference type="Pfam" id="PF10164">
    <property type="entry name" value="BRI3"/>
    <property type="match status" value="1"/>
</dbReference>
<keyword evidence="7 12" id="KW-0472">Membrane</keyword>
<evidence type="ECO:0000313" key="15">
    <source>
        <dbReference type="Proteomes" id="UP000792457"/>
    </source>
</evidence>
<evidence type="ECO:0000256" key="6">
    <source>
        <dbReference type="ARBA" id="ARBA00022989"/>
    </source>
</evidence>
<evidence type="ECO:0000256" key="1">
    <source>
        <dbReference type="ARBA" id="ARBA00004155"/>
    </source>
</evidence>
<reference evidence="14" key="1">
    <citation type="submission" date="2013-04" db="EMBL/GenBank/DDBJ databases">
        <authorList>
            <person name="Qu J."/>
            <person name="Murali S.C."/>
            <person name="Bandaranaike D."/>
            <person name="Bellair M."/>
            <person name="Blankenburg K."/>
            <person name="Chao H."/>
            <person name="Dinh H."/>
            <person name="Doddapaneni H."/>
            <person name="Downs B."/>
            <person name="Dugan-Rocha S."/>
            <person name="Elkadiri S."/>
            <person name="Gnanaolivu R.D."/>
            <person name="Hernandez B."/>
            <person name="Javaid M."/>
            <person name="Jayaseelan J.C."/>
            <person name="Lee S."/>
            <person name="Li M."/>
            <person name="Ming W."/>
            <person name="Munidasa M."/>
            <person name="Muniz J."/>
            <person name="Nguyen L."/>
            <person name="Ongeri F."/>
            <person name="Osuji N."/>
            <person name="Pu L.-L."/>
            <person name="Puazo M."/>
            <person name="Qu C."/>
            <person name="Quiroz J."/>
            <person name="Raj R."/>
            <person name="Weissenberger G."/>
            <person name="Xin Y."/>
            <person name="Zou X."/>
            <person name="Han Y."/>
            <person name="Richards S."/>
            <person name="Worley K."/>
            <person name="Muzny D."/>
            <person name="Gibbs R."/>
        </authorList>
    </citation>
    <scope>NUCLEOTIDE SEQUENCE</scope>
    <source>
        <strain evidence="14">Sampled in the wild</strain>
    </source>
</reference>
<reference evidence="14" key="2">
    <citation type="submission" date="2017-10" db="EMBL/GenBank/DDBJ databases">
        <title>Ladona fulva Genome sequencing and assembly.</title>
        <authorList>
            <person name="Murali S."/>
            <person name="Richards S."/>
            <person name="Bandaranaike D."/>
            <person name="Bellair M."/>
            <person name="Blankenburg K."/>
            <person name="Chao H."/>
            <person name="Dinh H."/>
            <person name="Doddapaneni H."/>
            <person name="Dugan-Rocha S."/>
            <person name="Elkadiri S."/>
            <person name="Gnanaolivu R."/>
            <person name="Hernandez B."/>
            <person name="Skinner E."/>
            <person name="Javaid M."/>
            <person name="Lee S."/>
            <person name="Li M."/>
            <person name="Ming W."/>
            <person name="Munidasa M."/>
            <person name="Muniz J."/>
            <person name="Nguyen L."/>
            <person name="Hughes D."/>
            <person name="Osuji N."/>
            <person name="Pu L.-L."/>
            <person name="Puazo M."/>
            <person name="Qu C."/>
            <person name="Quiroz J."/>
            <person name="Raj R."/>
            <person name="Weissenberger G."/>
            <person name="Xin Y."/>
            <person name="Zou X."/>
            <person name="Han Y."/>
            <person name="Worley K."/>
            <person name="Muzny D."/>
            <person name="Gibbs R."/>
        </authorList>
    </citation>
    <scope>NUCLEOTIDE SEQUENCE</scope>
    <source>
        <strain evidence="14">Sampled in the wild</strain>
    </source>
</reference>
<keyword evidence="13" id="KW-0732">Signal</keyword>
<evidence type="ECO:0000256" key="9">
    <source>
        <dbReference type="ARBA" id="ARBA00035284"/>
    </source>
</evidence>
<gene>
    <name evidence="14" type="ORF">J437_LFUL009064</name>
</gene>
<keyword evidence="6 12" id="KW-1133">Transmembrane helix</keyword>
<evidence type="ECO:0000256" key="11">
    <source>
        <dbReference type="ARBA" id="ARBA00046593"/>
    </source>
</evidence>
<keyword evidence="4" id="KW-0963">Cytoplasm</keyword>
<feature type="transmembrane region" description="Helical" evidence="12">
    <location>
        <begin position="57"/>
        <end position="78"/>
    </location>
</feature>
<comment type="similarity">
    <text evidence="3">Belongs to the BRI3 family.</text>
</comment>
<dbReference type="Proteomes" id="UP000792457">
    <property type="component" value="Unassembled WGS sequence"/>
</dbReference>
<sequence>MIAVFIILWPCYLRFLNLLCKKEFKINHSVIYTSFRCSDGNTRIFLSFQIGVLEDQYSALGILCAVLLFPIGILCCLATKTRRCSNCGAYFD</sequence>
<keyword evidence="5 12" id="KW-0812">Transmembrane</keyword>
<comment type="caution">
    <text evidence="14">The sequence shown here is derived from an EMBL/GenBank/DDBJ whole genome shotgun (WGS) entry which is preliminary data.</text>
</comment>
<evidence type="ECO:0000256" key="4">
    <source>
        <dbReference type="ARBA" id="ARBA00022490"/>
    </source>
</evidence>
<evidence type="ECO:0000256" key="8">
    <source>
        <dbReference type="ARBA" id="ARBA00023228"/>
    </source>
</evidence>